<accession>J9GWS6</accession>
<evidence type="ECO:0000259" key="9">
    <source>
        <dbReference type="Pfam" id="PF01433"/>
    </source>
</evidence>
<evidence type="ECO:0000256" key="6">
    <source>
        <dbReference type="ARBA" id="ARBA00022801"/>
    </source>
</evidence>
<keyword evidence="4" id="KW-0645">Protease</keyword>
<evidence type="ECO:0000256" key="5">
    <source>
        <dbReference type="ARBA" id="ARBA00022723"/>
    </source>
</evidence>
<dbReference type="GO" id="GO:0005737">
    <property type="term" value="C:cytoplasm"/>
    <property type="evidence" value="ECO:0007669"/>
    <property type="project" value="TreeGrafter"/>
</dbReference>
<name>J9GWS6_9ZZZZ</name>
<dbReference type="PRINTS" id="PR00756">
    <property type="entry name" value="ALADIPTASE"/>
</dbReference>
<dbReference type="PANTHER" id="PTHR11533:SF174">
    <property type="entry name" value="PUROMYCIN-SENSITIVE AMINOPEPTIDASE-RELATED"/>
    <property type="match status" value="1"/>
</dbReference>
<dbReference type="Gene3D" id="2.60.40.1730">
    <property type="entry name" value="tricorn interacting facor f3 domain"/>
    <property type="match status" value="1"/>
</dbReference>
<dbReference type="GO" id="GO:0008270">
    <property type="term" value="F:zinc ion binding"/>
    <property type="evidence" value="ECO:0007669"/>
    <property type="project" value="InterPro"/>
</dbReference>
<dbReference type="GO" id="GO:0043171">
    <property type="term" value="P:peptide catabolic process"/>
    <property type="evidence" value="ECO:0007669"/>
    <property type="project" value="TreeGrafter"/>
</dbReference>
<dbReference type="InterPro" id="IPR042097">
    <property type="entry name" value="Aminopeptidase_N-like_N_sf"/>
</dbReference>
<evidence type="ECO:0000259" key="10">
    <source>
        <dbReference type="Pfam" id="PF17900"/>
    </source>
</evidence>
<dbReference type="EMBL" id="AMCI01001581">
    <property type="protein sequence ID" value="EJX05095.1"/>
    <property type="molecule type" value="Genomic_DNA"/>
</dbReference>
<proteinExistence type="inferred from homology"/>
<dbReference type="GO" id="GO:0005615">
    <property type="term" value="C:extracellular space"/>
    <property type="evidence" value="ECO:0007669"/>
    <property type="project" value="TreeGrafter"/>
</dbReference>
<feature type="domain" description="Aminopeptidase N-like N-terminal" evidence="10">
    <location>
        <begin position="135"/>
        <end position="210"/>
    </location>
</feature>
<reference evidence="11" key="1">
    <citation type="journal article" date="2012" name="PLoS ONE">
        <title>Gene sets for utilization of primary and secondary nutrition supplies in the distal gut of endangered iberian lynx.</title>
        <authorList>
            <person name="Alcaide M."/>
            <person name="Messina E."/>
            <person name="Richter M."/>
            <person name="Bargiela R."/>
            <person name="Peplies J."/>
            <person name="Huws S.A."/>
            <person name="Newbold C.J."/>
            <person name="Golyshin P.N."/>
            <person name="Simon M.A."/>
            <person name="Lopez G."/>
            <person name="Yakimov M.M."/>
            <person name="Ferrer M."/>
        </authorList>
    </citation>
    <scope>NUCLEOTIDE SEQUENCE</scope>
</reference>
<keyword evidence="5" id="KW-0479">Metal-binding</keyword>
<dbReference type="CDD" id="cd09602">
    <property type="entry name" value="M1_APN"/>
    <property type="match status" value="1"/>
</dbReference>
<dbReference type="Pfam" id="PF17900">
    <property type="entry name" value="Peptidase_M1_N"/>
    <property type="match status" value="1"/>
</dbReference>
<keyword evidence="6" id="KW-0378">Hydrolase</keyword>
<dbReference type="InterPro" id="IPR050344">
    <property type="entry name" value="Peptidase_M1_aminopeptidases"/>
</dbReference>
<evidence type="ECO:0000256" key="2">
    <source>
        <dbReference type="ARBA" id="ARBA00010136"/>
    </source>
</evidence>
<keyword evidence="3 11" id="KW-0031">Aminopeptidase</keyword>
<dbReference type="PROSITE" id="PS51257">
    <property type="entry name" value="PROKAR_LIPOPROTEIN"/>
    <property type="match status" value="1"/>
</dbReference>
<dbReference type="InterPro" id="IPR027268">
    <property type="entry name" value="Peptidase_M4/M1_CTD_sf"/>
</dbReference>
<comment type="cofactor">
    <cofactor evidence="1">
        <name>Zn(2+)</name>
        <dbReference type="ChEBI" id="CHEBI:29105"/>
    </cofactor>
</comment>
<keyword evidence="7" id="KW-0862">Zinc</keyword>
<organism evidence="11">
    <name type="scientific">gut metagenome</name>
    <dbReference type="NCBI Taxonomy" id="749906"/>
    <lineage>
        <taxon>unclassified sequences</taxon>
        <taxon>metagenomes</taxon>
        <taxon>organismal metagenomes</taxon>
    </lineage>
</organism>
<dbReference type="GO" id="GO:0006508">
    <property type="term" value="P:proteolysis"/>
    <property type="evidence" value="ECO:0007669"/>
    <property type="project" value="UniProtKB-KW"/>
</dbReference>
<feature type="domain" description="Peptidase M1 membrane alanine aminopeptidase" evidence="9">
    <location>
        <begin position="252"/>
        <end position="463"/>
    </location>
</feature>
<comment type="caution">
    <text evidence="11">The sequence shown here is derived from an EMBL/GenBank/DDBJ whole genome shotgun (WGS) entry which is preliminary data.</text>
</comment>
<evidence type="ECO:0000256" key="7">
    <source>
        <dbReference type="ARBA" id="ARBA00022833"/>
    </source>
</evidence>
<dbReference type="InterPro" id="IPR045357">
    <property type="entry name" value="Aminopeptidase_N-like_N"/>
</dbReference>
<evidence type="ECO:0000256" key="3">
    <source>
        <dbReference type="ARBA" id="ARBA00022438"/>
    </source>
</evidence>
<sequence>MWKTLVTSVLCLGLVACQPRESVPASWLEPGVSKTLASFRKEQLGSVSYDLFFSIPRERSEAVRGTVGMTVSLQEPQPWVVDFRATPEQVLSVRLNGEVVPYRMESEHLIVERDFTVAGRNRLDIAFVSADQSLNRRDEFLYTLLVPDRARTLFPCMDQPNLKALYRLTLEVPADWQAVSNGAVQTVDSLSVSGRKRIAFRQTEPLSTYLFSFVAGKLTRQPFTRDGREIALYHRETDPQKVAQCPDIANEVFDALAWLEDYTAIPYPFAKYDLIILPGFQYGGMEHTGATLYNDSRMFLDAHPTLNARLSRSALIAHETAHMWFGDYVTMDWFDDVWTKEVFANYFASQMVEPLFPEVNHRLNFIRGYLPASYGEDRTAGSTPIQQELSNLRDAGLVYGNIIYNKSPVMMEMLVKMLGADAFQRGIRQYLKTYAYGNATWDGLIRILDSYTDHDLAAWSEAWVHEKGMPELTARVDEGCLVVRQQDRWGRGLRWPQKVQYRVISSTGAEETVQVPLTGISDEVRVPLQRIQDKGAVVIPNTDGRGYGCFHIASDAATRNAVARLLATSPDEVLRGSLLIHLYENLRQGCWTATDFRCLLLDYLPKESNPLLYSMALGYVGSCQALLPARGISDVDTCRMTADPETSSLQVEEALWQLAMTSSRPTARLQAFRQYRSVATSSQAIDRLYTIWKTRRSPLGHLLSDEDYTSLAYKLALYRPADYVSIIGEQRNRIANPDRRQAFDFVVPSLSPDVRVRDSVFAALLIAENRRIEPWASSALANLNHRMRGEQAVAYIRPGLEILQEVQRTGDIFFPKSWVGALLGGHQSAAARRAVDDFFQSHPDYPDKLASKIRQQAHHLFVPVKE</sequence>
<evidence type="ECO:0000256" key="1">
    <source>
        <dbReference type="ARBA" id="ARBA00001947"/>
    </source>
</evidence>
<dbReference type="Gene3D" id="1.10.390.10">
    <property type="entry name" value="Neutral Protease Domain 2"/>
    <property type="match status" value="1"/>
</dbReference>
<evidence type="ECO:0000256" key="4">
    <source>
        <dbReference type="ARBA" id="ARBA00022670"/>
    </source>
</evidence>
<dbReference type="SUPFAM" id="SSF63737">
    <property type="entry name" value="Leukotriene A4 hydrolase N-terminal domain"/>
    <property type="match status" value="1"/>
</dbReference>
<evidence type="ECO:0000256" key="8">
    <source>
        <dbReference type="ARBA" id="ARBA00023049"/>
    </source>
</evidence>
<dbReference type="SUPFAM" id="SSF55486">
    <property type="entry name" value="Metalloproteases ('zincins'), catalytic domain"/>
    <property type="match status" value="1"/>
</dbReference>
<dbReference type="GO" id="GO:0016020">
    <property type="term" value="C:membrane"/>
    <property type="evidence" value="ECO:0007669"/>
    <property type="project" value="TreeGrafter"/>
</dbReference>
<gene>
    <name evidence="11" type="ORF">EVA_06795</name>
</gene>
<protein>
    <submittedName>
        <fullName evidence="11">Membrane alanyl aminopeptidase</fullName>
    </submittedName>
</protein>
<keyword evidence="8" id="KW-0482">Metalloprotease</keyword>
<dbReference type="Pfam" id="PF01433">
    <property type="entry name" value="Peptidase_M1"/>
    <property type="match status" value="1"/>
</dbReference>
<dbReference type="InterPro" id="IPR001930">
    <property type="entry name" value="Peptidase_M1"/>
</dbReference>
<dbReference type="AlphaFoldDB" id="J9GWS6"/>
<dbReference type="GO" id="GO:0070006">
    <property type="term" value="F:metalloaminopeptidase activity"/>
    <property type="evidence" value="ECO:0007669"/>
    <property type="project" value="TreeGrafter"/>
</dbReference>
<comment type="similarity">
    <text evidence="2">Belongs to the peptidase M1 family.</text>
</comment>
<dbReference type="GO" id="GO:0042277">
    <property type="term" value="F:peptide binding"/>
    <property type="evidence" value="ECO:0007669"/>
    <property type="project" value="TreeGrafter"/>
</dbReference>
<dbReference type="InterPro" id="IPR014782">
    <property type="entry name" value="Peptidase_M1_dom"/>
</dbReference>
<evidence type="ECO:0000313" key="11">
    <source>
        <dbReference type="EMBL" id="EJX05095.1"/>
    </source>
</evidence>
<dbReference type="PANTHER" id="PTHR11533">
    <property type="entry name" value="PROTEASE M1 ZINC METALLOPROTEASE"/>
    <property type="match status" value="1"/>
</dbReference>